<evidence type="ECO:0000313" key="2">
    <source>
        <dbReference type="EMBL" id="MFD0976147.1"/>
    </source>
</evidence>
<feature type="chain" id="PRO_5045261031" description="TonB-like protein" evidence="1">
    <location>
        <begin position="24"/>
        <end position="117"/>
    </location>
</feature>
<dbReference type="RefSeq" id="WP_380737221.1">
    <property type="nucleotide sequence ID" value="NZ_JBHTJP010000032.1"/>
</dbReference>
<comment type="caution">
    <text evidence="2">The sequence shown here is derived from an EMBL/GenBank/DDBJ whole genome shotgun (WGS) entry which is preliminary data.</text>
</comment>
<evidence type="ECO:0000256" key="1">
    <source>
        <dbReference type="SAM" id="SignalP"/>
    </source>
</evidence>
<dbReference type="Proteomes" id="UP001597100">
    <property type="component" value="Unassembled WGS sequence"/>
</dbReference>
<evidence type="ECO:0008006" key="4">
    <source>
        <dbReference type="Google" id="ProtNLM"/>
    </source>
</evidence>
<dbReference type="EMBL" id="JBHTJP010000032">
    <property type="protein sequence ID" value="MFD0976147.1"/>
    <property type="molecule type" value="Genomic_DNA"/>
</dbReference>
<gene>
    <name evidence="2" type="ORF">ACFQ1G_05015</name>
</gene>
<evidence type="ECO:0000313" key="3">
    <source>
        <dbReference type="Proteomes" id="UP001597100"/>
    </source>
</evidence>
<organism evidence="2 3">
    <name type="scientific">Salinimicrobium gaetbulicola</name>
    <dbReference type="NCBI Taxonomy" id="999702"/>
    <lineage>
        <taxon>Bacteria</taxon>
        <taxon>Pseudomonadati</taxon>
        <taxon>Bacteroidota</taxon>
        <taxon>Flavobacteriia</taxon>
        <taxon>Flavobacteriales</taxon>
        <taxon>Flavobacteriaceae</taxon>
        <taxon>Salinimicrobium</taxon>
    </lineage>
</organism>
<name>A0ABW3IDK8_9FLAO</name>
<proteinExistence type="predicted"/>
<keyword evidence="1" id="KW-0732">Signal</keyword>
<keyword evidence="3" id="KW-1185">Reference proteome</keyword>
<protein>
    <recommendedName>
        <fullName evidence="4">TonB-like protein</fullName>
    </recommendedName>
</protein>
<feature type="signal peptide" evidence="1">
    <location>
        <begin position="1"/>
        <end position="23"/>
    </location>
</feature>
<sequence>MRNLKFMFVALVLAMSTSMYANADRSTNHPENLKRTSVSYEIEKLLRNSSLVIEEDFTVTVIFMVTQDKKIDVRSISSPNEEVNKFLEMRLQDHKLKGKGWLAEKLYELPIQVKAKK</sequence>
<accession>A0ABW3IDK8</accession>
<reference evidence="3" key="1">
    <citation type="journal article" date="2019" name="Int. J. Syst. Evol. Microbiol.">
        <title>The Global Catalogue of Microorganisms (GCM) 10K type strain sequencing project: providing services to taxonomists for standard genome sequencing and annotation.</title>
        <authorList>
            <consortium name="The Broad Institute Genomics Platform"/>
            <consortium name="The Broad Institute Genome Sequencing Center for Infectious Disease"/>
            <person name="Wu L."/>
            <person name="Ma J."/>
        </authorList>
    </citation>
    <scope>NUCLEOTIDE SEQUENCE [LARGE SCALE GENOMIC DNA]</scope>
    <source>
        <strain evidence="3">CCUG 60898</strain>
    </source>
</reference>